<dbReference type="PANTHER" id="PTHR33659">
    <property type="entry name" value="PROTEIN, PUTATIVE-RELATED-RELATED"/>
    <property type="match status" value="1"/>
</dbReference>
<organism evidence="2 3">
    <name type="scientific">Prunus dulcis</name>
    <name type="common">Almond</name>
    <name type="synonym">Amygdalus dulcis</name>
    <dbReference type="NCBI Taxonomy" id="3755"/>
    <lineage>
        <taxon>Eukaryota</taxon>
        <taxon>Viridiplantae</taxon>
        <taxon>Streptophyta</taxon>
        <taxon>Embryophyta</taxon>
        <taxon>Tracheophyta</taxon>
        <taxon>Spermatophyta</taxon>
        <taxon>Magnoliopsida</taxon>
        <taxon>eudicotyledons</taxon>
        <taxon>Gunneridae</taxon>
        <taxon>Pentapetalae</taxon>
        <taxon>rosids</taxon>
        <taxon>fabids</taxon>
        <taxon>Rosales</taxon>
        <taxon>Rosaceae</taxon>
        <taxon>Amygdaloideae</taxon>
        <taxon>Amygdaleae</taxon>
        <taxon>Prunus</taxon>
    </lineage>
</organism>
<keyword evidence="1" id="KW-0472">Membrane</keyword>
<comment type="caution">
    <text evidence="2">The sequence shown here is derived from an EMBL/GenBank/DDBJ whole genome shotgun (WGS) entry which is preliminary data.</text>
</comment>
<proteinExistence type="predicted"/>
<name>A0AAD4V727_PRUDU</name>
<accession>A0AAD4V727</accession>
<dbReference type="AlphaFoldDB" id="A0AAD4V727"/>
<gene>
    <name evidence="2" type="ORF">L3X38_038204</name>
</gene>
<dbReference type="Proteomes" id="UP001054821">
    <property type="component" value="Chromosome 7"/>
</dbReference>
<feature type="transmembrane region" description="Helical" evidence="1">
    <location>
        <begin position="119"/>
        <end position="138"/>
    </location>
</feature>
<evidence type="ECO:0000313" key="3">
    <source>
        <dbReference type="Proteomes" id="UP001054821"/>
    </source>
</evidence>
<dbReference type="PANTHER" id="PTHR33659:SF11">
    <property type="entry name" value="TRANSMEMBRANE PROTEIN"/>
    <property type="match status" value="1"/>
</dbReference>
<evidence type="ECO:0000313" key="2">
    <source>
        <dbReference type="EMBL" id="KAI5318496.1"/>
    </source>
</evidence>
<feature type="transmembrane region" description="Helical" evidence="1">
    <location>
        <begin position="81"/>
        <end position="99"/>
    </location>
</feature>
<reference evidence="2 3" key="1">
    <citation type="journal article" date="2022" name="G3 (Bethesda)">
        <title>Whole-genome sequence and methylome profiling of the almond [Prunus dulcis (Mill.) D.A. Webb] cultivar 'Nonpareil'.</title>
        <authorList>
            <person name="D'Amico-Willman K.M."/>
            <person name="Ouma W.Z."/>
            <person name="Meulia T."/>
            <person name="Sideli G.M."/>
            <person name="Gradziel T.M."/>
            <person name="Fresnedo-Ramirez J."/>
        </authorList>
    </citation>
    <scope>NUCLEOTIDE SEQUENCE [LARGE SCALE GENOMIC DNA]</scope>
    <source>
        <strain evidence="2">Clone GOH B32 T37-40</strain>
    </source>
</reference>
<keyword evidence="1" id="KW-1133">Transmembrane helix</keyword>
<dbReference type="EMBL" id="JAJFAZ020000007">
    <property type="protein sequence ID" value="KAI5318496.1"/>
    <property type="molecule type" value="Genomic_DNA"/>
</dbReference>
<keyword evidence="1" id="KW-0812">Transmembrane</keyword>
<sequence>MLASAVLSHASGQPSGQFRLRASPVLVVPTLPGLDFCCWNRFLPQTPPSPSPKSFAGLALRGRLQKSKFIDNIFIKSMSRAAFFVQMLVLVVLAATVSAQESAPAPAPAQMDAGAGYSLPVNGAAVGASLMVSVFALFKHYLN</sequence>
<protein>
    <submittedName>
        <fullName evidence="2">Uncharacterized protein</fullName>
    </submittedName>
</protein>
<evidence type="ECO:0000256" key="1">
    <source>
        <dbReference type="SAM" id="Phobius"/>
    </source>
</evidence>
<keyword evidence="3" id="KW-1185">Reference proteome</keyword>